<dbReference type="PROSITE" id="PS51843">
    <property type="entry name" value="NR_LBD"/>
    <property type="match status" value="1"/>
</dbReference>
<accession>A0A915DXT0</accession>
<dbReference type="Pfam" id="PF00104">
    <property type="entry name" value="Hormone_recep"/>
    <property type="match status" value="1"/>
</dbReference>
<keyword evidence="3" id="KW-0675">Receptor</keyword>
<protein>
    <submittedName>
        <fullName evidence="6">NR LBD domain-containing protein</fullName>
    </submittedName>
</protein>
<dbReference type="WBParaSite" id="jg23868">
    <property type="protein sequence ID" value="jg23868"/>
    <property type="gene ID" value="jg23868"/>
</dbReference>
<organism evidence="5 6">
    <name type="scientific">Ditylenchus dipsaci</name>
    <dbReference type="NCBI Taxonomy" id="166011"/>
    <lineage>
        <taxon>Eukaryota</taxon>
        <taxon>Metazoa</taxon>
        <taxon>Ecdysozoa</taxon>
        <taxon>Nematoda</taxon>
        <taxon>Chromadorea</taxon>
        <taxon>Rhabditida</taxon>
        <taxon>Tylenchina</taxon>
        <taxon>Tylenchomorpha</taxon>
        <taxon>Sphaerularioidea</taxon>
        <taxon>Anguinidae</taxon>
        <taxon>Anguininae</taxon>
        <taxon>Ditylenchus</taxon>
    </lineage>
</organism>
<dbReference type="InterPro" id="IPR050274">
    <property type="entry name" value="Nuclear_hormone_rcpt_NR2"/>
</dbReference>
<evidence type="ECO:0000313" key="6">
    <source>
        <dbReference type="WBParaSite" id="jg23868"/>
    </source>
</evidence>
<dbReference type="Proteomes" id="UP000887574">
    <property type="component" value="Unplaced"/>
</dbReference>
<evidence type="ECO:0000259" key="4">
    <source>
        <dbReference type="PROSITE" id="PS51843"/>
    </source>
</evidence>
<proteinExistence type="predicted"/>
<dbReference type="InterPro" id="IPR000536">
    <property type="entry name" value="Nucl_hrmn_rcpt_lig-bd"/>
</dbReference>
<name>A0A915DXT0_9BILA</name>
<dbReference type="SUPFAM" id="SSF48508">
    <property type="entry name" value="Nuclear receptor ligand-binding domain"/>
    <property type="match status" value="1"/>
</dbReference>
<evidence type="ECO:0000256" key="3">
    <source>
        <dbReference type="ARBA" id="ARBA00023170"/>
    </source>
</evidence>
<keyword evidence="2" id="KW-0804">Transcription</keyword>
<evidence type="ECO:0000256" key="1">
    <source>
        <dbReference type="ARBA" id="ARBA00023015"/>
    </source>
</evidence>
<feature type="domain" description="NR LBD" evidence="4">
    <location>
        <begin position="1"/>
        <end position="103"/>
    </location>
</feature>
<dbReference type="Gene3D" id="1.10.565.10">
    <property type="entry name" value="Retinoid X Receptor"/>
    <property type="match status" value="1"/>
</dbReference>
<reference evidence="6" key="1">
    <citation type="submission" date="2022-11" db="UniProtKB">
        <authorList>
            <consortium name="WormBaseParasite"/>
        </authorList>
    </citation>
    <scope>IDENTIFICATION</scope>
</reference>
<keyword evidence="1" id="KW-0805">Transcription regulation</keyword>
<evidence type="ECO:0000313" key="5">
    <source>
        <dbReference type="Proteomes" id="UP000887574"/>
    </source>
</evidence>
<dbReference type="AlphaFoldDB" id="A0A915DXT0"/>
<keyword evidence="5" id="KW-1185">Reference proteome</keyword>
<dbReference type="InterPro" id="IPR035500">
    <property type="entry name" value="NHR-like_dom_sf"/>
</dbReference>
<dbReference type="PANTHER" id="PTHR24083">
    <property type="entry name" value="NUCLEAR HORMONE RECEPTOR"/>
    <property type="match status" value="1"/>
</dbReference>
<sequence>MNIDINEFAAAKAIFFLNPDADDLSADVRNPIADTRSSLTNALYRYMVRRRGNEEAADRFGKLLLLGTVIATIAVEAKEAVVVADFFEQIQFSSFAKQLLFGLQSDEETMDTSSAYHMTSTTVVSSPPLQPQTTIPSPIPDLKHQMMTSLAQTQMHYPGDHQQQQLLYQQQMQQYMQQQQHHQQIQYPHPTHHQMNADARGVLKINGFSPP</sequence>
<evidence type="ECO:0000256" key="2">
    <source>
        <dbReference type="ARBA" id="ARBA00023163"/>
    </source>
</evidence>